<evidence type="ECO:0000313" key="8">
    <source>
        <dbReference type="Proteomes" id="UP001168990"/>
    </source>
</evidence>
<evidence type="ECO:0000313" key="7">
    <source>
        <dbReference type="EMBL" id="KAK0171272.1"/>
    </source>
</evidence>
<reference evidence="7" key="1">
    <citation type="journal article" date="2023" name="bioRxiv">
        <title>Scaffold-level genome assemblies of two parasitoid biocontrol wasps reveal the parthenogenesis mechanism and an associated novel virus.</title>
        <authorList>
            <person name="Inwood S."/>
            <person name="Skelly J."/>
            <person name="Guhlin J."/>
            <person name="Harrop T."/>
            <person name="Goldson S."/>
            <person name="Dearden P."/>
        </authorList>
    </citation>
    <scope>NUCLEOTIDE SEQUENCE</scope>
    <source>
        <strain evidence="7">Irish</strain>
        <tissue evidence="7">Whole body</tissue>
    </source>
</reference>
<comment type="similarity">
    <text evidence="2 6">Belongs to the BI1 family.</text>
</comment>
<evidence type="ECO:0000256" key="2">
    <source>
        <dbReference type="ARBA" id="ARBA00010350"/>
    </source>
</evidence>
<feature type="transmembrane region" description="Helical" evidence="6">
    <location>
        <begin position="140"/>
        <end position="161"/>
    </location>
</feature>
<sequence>MTSTINFNSFMNSFSNRLEAPVRQHLKNVYGCVSLSTVSAATGAYVHLYTDILQAGLLSTLGALGLLIALGVTPDNGKNQKQRLGYLLGFAFLSGLGLGPLLEIVISIDPSIIVTSLVATTVIFVSFSISSLLAPRGQWLYLGGTLISFSNLTILLLLANIFLRSTLLYQAQLYLGLFLMCGFIVFDTQLIVEKFHMGNKDFIAHSLELFIDFFRVFRYLVEILTIKEQQNRKRKQN</sequence>
<evidence type="ECO:0008006" key="9">
    <source>
        <dbReference type="Google" id="ProtNLM"/>
    </source>
</evidence>
<accession>A0AA39FKH8</accession>
<keyword evidence="3 6" id="KW-0812">Transmembrane</keyword>
<dbReference type="GO" id="GO:0033119">
    <property type="term" value="P:negative regulation of RNA splicing"/>
    <property type="evidence" value="ECO:0007669"/>
    <property type="project" value="TreeGrafter"/>
</dbReference>
<dbReference type="GO" id="GO:0034620">
    <property type="term" value="P:cellular response to unfolded protein"/>
    <property type="evidence" value="ECO:0007669"/>
    <property type="project" value="TreeGrafter"/>
</dbReference>
<dbReference type="GO" id="GO:0019899">
    <property type="term" value="F:enzyme binding"/>
    <property type="evidence" value="ECO:0007669"/>
    <property type="project" value="TreeGrafter"/>
</dbReference>
<dbReference type="Proteomes" id="UP001168990">
    <property type="component" value="Unassembled WGS sequence"/>
</dbReference>
<comment type="subcellular location">
    <subcellularLocation>
        <location evidence="1">Membrane</location>
        <topology evidence="1">Multi-pass membrane protein</topology>
    </subcellularLocation>
</comment>
<evidence type="ECO:0000256" key="6">
    <source>
        <dbReference type="RuleBase" id="RU004379"/>
    </source>
</evidence>
<evidence type="ECO:0000256" key="5">
    <source>
        <dbReference type="ARBA" id="ARBA00023136"/>
    </source>
</evidence>
<dbReference type="AlphaFoldDB" id="A0AA39FKH8"/>
<name>A0AA39FKH8_9HYME</name>
<feature type="transmembrane region" description="Helical" evidence="6">
    <location>
        <begin position="112"/>
        <end position="133"/>
    </location>
</feature>
<dbReference type="InterPro" id="IPR006214">
    <property type="entry name" value="Bax_inhibitor_1-related"/>
</dbReference>
<feature type="transmembrane region" description="Helical" evidence="6">
    <location>
        <begin position="84"/>
        <end position="106"/>
    </location>
</feature>
<keyword evidence="5 6" id="KW-0472">Membrane</keyword>
<organism evidence="7 8">
    <name type="scientific">Microctonus aethiopoides</name>
    <dbReference type="NCBI Taxonomy" id="144406"/>
    <lineage>
        <taxon>Eukaryota</taxon>
        <taxon>Metazoa</taxon>
        <taxon>Ecdysozoa</taxon>
        <taxon>Arthropoda</taxon>
        <taxon>Hexapoda</taxon>
        <taxon>Insecta</taxon>
        <taxon>Pterygota</taxon>
        <taxon>Neoptera</taxon>
        <taxon>Endopterygota</taxon>
        <taxon>Hymenoptera</taxon>
        <taxon>Apocrita</taxon>
        <taxon>Ichneumonoidea</taxon>
        <taxon>Braconidae</taxon>
        <taxon>Euphorinae</taxon>
        <taxon>Microctonus</taxon>
    </lineage>
</organism>
<protein>
    <recommendedName>
        <fullName evidence="9">Bax inhibitor 1</fullName>
    </recommendedName>
</protein>
<dbReference type="CDD" id="cd10430">
    <property type="entry name" value="BI-1"/>
    <property type="match status" value="1"/>
</dbReference>
<keyword evidence="4 6" id="KW-1133">Transmembrane helix</keyword>
<reference evidence="7" key="2">
    <citation type="submission" date="2023-03" db="EMBL/GenBank/DDBJ databases">
        <authorList>
            <person name="Inwood S.N."/>
            <person name="Skelly J.G."/>
            <person name="Guhlin J."/>
            <person name="Harrop T.W.R."/>
            <person name="Goldson S.G."/>
            <person name="Dearden P.K."/>
        </authorList>
    </citation>
    <scope>NUCLEOTIDE SEQUENCE</scope>
    <source>
        <strain evidence="7">Irish</strain>
        <tissue evidence="7">Whole body</tissue>
    </source>
</reference>
<evidence type="ECO:0000256" key="4">
    <source>
        <dbReference type="ARBA" id="ARBA00022989"/>
    </source>
</evidence>
<feature type="transmembrane region" description="Helical" evidence="6">
    <location>
        <begin position="173"/>
        <end position="192"/>
    </location>
</feature>
<evidence type="ECO:0000256" key="3">
    <source>
        <dbReference type="ARBA" id="ARBA00022692"/>
    </source>
</evidence>
<dbReference type="EMBL" id="JAQQBS010000003">
    <property type="protein sequence ID" value="KAK0171272.1"/>
    <property type="molecule type" value="Genomic_DNA"/>
</dbReference>
<keyword evidence="8" id="KW-1185">Reference proteome</keyword>
<gene>
    <name evidence="7" type="ORF">PV328_009020</name>
</gene>
<feature type="transmembrane region" description="Helical" evidence="6">
    <location>
        <begin position="52"/>
        <end position="72"/>
    </location>
</feature>
<dbReference type="PANTHER" id="PTHR23291">
    <property type="entry name" value="BAX INHIBITOR-RELATED"/>
    <property type="match status" value="1"/>
</dbReference>
<dbReference type="Pfam" id="PF01027">
    <property type="entry name" value="Bax1-I"/>
    <property type="match status" value="1"/>
</dbReference>
<dbReference type="GO" id="GO:2001234">
    <property type="term" value="P:negative regulation of apoptotic signaling pathway"/>
    <property type="evidence" value="ECO:0007669"/>
    <property type="project" value="TreeGrafter"/>
</dbReference>
<proteinExistence type="inferred from homology"/>
<comment type="caution">
    <text evidence="7">The sequence shown here is derived from an EMBL/GenBank/DDBJ whole genome shotgun (WGS) entry which is preliminary data.</text>
</comment>
<dbReference type="GO" id="GO:0031966">
    <property type="term" value="C:mitochondrial membrane"/>
    <property type="evidence" value="ECO:0007669"/>
    <property type="project" value="TreeGrafter"/>
</dbReference>
<dbReference type="PANTHER" id="PTHR23291:SF32">
    <property type="entry name" value="BAX INHIBITOR 1"/>
    <property type="match status" value="1"/>
</dbReference>
<evidence type="ECO:0000256" key="1">
    <source>
        <dbReference type="ARBA" id="ARBA00004141"/>
    </source>
</evidence>